<name>X1C9I6_9ZZZZ</name>
<dbReference type="AlphaFoldDB" id="X1C9I6"/>
<dbReference type="EMBL" id="BART01023229">
    <property type="protein sequence ID" value="GAH04791.1"/>
    <property type="molecule type" value="Genomic_DNA"/>
</dbReference>
<protein>
    <submittedName>
        <fullName evidence="1">Uncharacterized protein</fullName>
    </submittedName>
</protein>
<organism evidence="1">
    <name type="scientific">marine sediment metagenome</name>
    <dbReference type="NCBI Taxonomy" id="412755"/>
    <lineage>
        <taxon>unclassified sequences</taxon>
        <taxon>metagenomes</taxon>
        <taxon>ecological metagenomes</taxon>
    </lineage>
</organism>
<gene>
    <name evidence="1" type="ORF">S01H4_42319</name>
</gene>
<sequence>MAGNTRGRLKERFEGIHKNFGWIQEHCEQSLELIREHNPKLSKAMKALHKGCTTLDKLAQDIYGKI</sequence>
<evidence type="ECO:0000313" key="1">
    <source>
        <dbReference type="EMBL" id="GAH04791.1"/>
    </source>
</evidence>
<accession>X1C9I6</accession>
<proteinExistence type="predicted"/>
<reference evidence="1" key="1">
    <citation type="journal article" date="2014" name="Front. Microbiol.">
        <title>High frequency of phylogenetically diverse reductive dehalogenase-homologous genes in deep subseafloor sedimentary metagenomes.</title>
        <authorList>
            <person name="Kawai M."/>
            <person name="Futagami T."/>
            <person name="Toyoda A."/>
            <person name="Takaki Y."/>
            <person name="Nishi S."/>
            <person name="Hori S."/>
            <person name="Arai W."/>
            <person name="Tsubouchi T."/>
            <person name="Morono Y."/>
            <person name="Uchiyama I."/>
            <person name="Ito T."/>
            <person name="Fujiyama A."/>
            <person name="Inagaki F."/>
            <person name="Takami H."/>
        </authorList>
    </citation>
    <scope>NUCLEOTIDE SEQUENCE</scope>
    <source>
        <strain evidence="1">Expedition CK06-06</strain>
    </source>
</reference>
<comment type="caution">
    <text evidence="1">The sequence shown here is derived from an EMBL/GenBank/DDBJ whole genome shotgun (WGS) entry which is preliminary data.</text>
</comment>